<proteinExistence type="predicted"/>
<organism evidence="1">
    <name type="scientific">human gut metagenome</name>
    <dbReference type="NCBI Taxonomy" id="408170"/>
    <lineage>
        <taxon>unclassified sequences</taxon>
        <taxon>metagenomes</taxon>
        <taxon>organismal metagenomes</taxon>
    </lineage>
</organism>
<accession>K1RI80</accession>
<sequence length="57" mass="6570">VPLTMSDRISDISGMNFGILRFTVENSVEIEETFQQFLYQKAPLGHYTRGLYEKGIK</sequence>
<evidence type="ECO:0000313" key="1">
    <source>
        <dbReference type="EMBL" id="EKC48292.1"/>
    </source>
</evidence>
<dbReference type="AlphaFoldDB" id="K1RI80"/>
<feature type="non-terminal residue" evidence="1">
    <location>
        <position position="1"/>
    </location>
</feature>
<reference evidence="1" key="1">
    <citation type="journal article" date="2013" name="Environ. Microbiol.">
        <title>Microbiota from the distal guts of lean and obese adolescents exhibit partial functional redundancy besides clear differences in community structure.</title>
        <authorList>
            <person name="Ferrer M."/>
            <person name="Ruiz A."/>
            <person name="Lanza F."/>
            <person name="Haange S.B."/>
            <person name="Oberbach A."/>
            <person name="Till H."/>
            <person name="Bargiela R."/>
            <person name="Campoy C."/>
            <person name="Segura M.T."/>
            <person name="Richter M."/>
            <person name="von Bergen M."/>
            <person name="Seifert J."/>
            <person name="Suarez A."/>
        </authorList>
    </citation>
    <scope>NUCLEOTIDE SEQUENCE</scope>
</reference>
<protein>
    <submittedName>
        <fullName evidence="1">Uncharacterized protein</fullName>
    </submittedName>
</protein>
<name>K1RI80_9ZZZZ</name>
<comment type="caution">
    <text evidence="1">The sequence shown here is derived from an EMBL/GenBank/DDBJ whole genome shotgun (WGS) entry which is preliminary data.</text>
</comment>
<dbReference type="EMBL" id="AJWZ01010489">
    <property type="protein sequence ID" value="EKC48292.1"/>
    <property type="molecule type" value="Genomic_DNA"/>
</dbReference>
<gene>
    <name evidence="1" type="ORF">OBE_15264</name>
</gene>